<keyword evidence="7" id="KW-1185">Reference proteome</keyword>
<dbReference type="KEGG" id="tmn:UCRPA7_476"/>
<evidence type="ECO:0000256" key="2">
    <source>
        <dbReference type="ARBA" id="ARBA00022630"/>
    </source>
</evidence>
<dbReference type="RefSeq" id="XP_007911262.1">
    <property type="nucleotide sequence ID" value="XM_007913071.1"/>
</dbReference>
<dbReference type="Gene3D" id="3.30.465.10">
    <property type="match status" value="1"/>
</dbReference>
<feature type="domain" description="FAD-binding PCMH-type" evidence="5">
    <location>
        <begin position="1"/>
        <end position="74"/>
    </location>
</feature>
<evidence type="ECO:0000259" key="5">
    <source>
        <dbReference type="PROSITE" id="PS51387"/>
    </source>
</evidence>
<dbReference type="GeneID" id="19325243"/>
<evidence type="ECO:0000256" key="1">
    <source>
        <dbReference type="ARBA" id="ARBA00005466"/>
    </source>
</evidence>
<evidence type="ECO:0000256" key="4">
    <source>
        <dbReference type="ARBA" id="ARBA00023002"/>
    </source>
</evidence>
<accession>R8BX24</accession>
<dbReference type="Proteomes" id="UP000014074">
    <property type="component" value="Unassembled WGS sequence"/>
</dbReference>
<dbReference type="GO" id="GO:0016491">
    <property type="term" value="F:oxidoreductase activity"/>
    <property type="evidence" value="ECO:0007669"/>
    <property type="project" value="UniProtKB-KW"/>
</dbReference>
<dbReference type="InterPro" id="IPR050416">
    <property type="entry name" value="FAD-linked_Oxidoreductase"/>
</dbReference>
<sequence length="341" mass="37212">MVGCILGGGNNGMNGLHGFMIDNVVSFRLITAEGKSLELSSSSTGEEKALYYALCGGGLGLGVVTELTLKAFPISALNMQEEGIWTRRLIFPPPAIGFAAETFLKLQPPLPSMNTVLAFMRAPPGTPAPGAPMIALTAMSYGPGQEAEKAMALLFDPEIIGKAINPATVYTPLPLSSAAFEPLNVHGDFKDGSSSFLKTLNAETITAGFRQWLEFTDKYPDGKRTLLVIAGFNTKKLAEYGEIPEGKAKFCEIRDRNFFASTWGWCTTPETATAMWSFQNEFNALCRKNDTAIPRTFANNLTPETKLEELHSDEKIAELKRVKKTWDPEGLFWSLYGEKSS</sequence>
<gene>
    <name evidence="6" type="ORF">UCRPA7_476</name>
</gene>
<dbReference type="InterPro" id="IPR016164">
    <property type="entry name" value="FAD-linked_Oxase-like_C"/>
</dbReference>
<dbReference type="PANTHER" id="PTHR42973">
    <property type="entry name" value="BINDING OXIDOREDUCTASE, PUTATIVE (AFU_ORTHOLOGUE AFUA_1G17690)-RELATED"/>
    <property type="match status" value="1"/>
</dbReference>
<dbReference type="Gene3D" id="3.40.462.20">
    <property type="match status" value="1"/>
</dbReference>
<comment type="similarity">
    <text evidence="1">Belongs to the oxygen-dependent FAD-linked oxidoreductase family.</text>
</comment>
<keyword evidence="3" id="KW-0274">FAD</keyword>
<reference evidence="7" key="1">
    <citation type="journal article" date="2013" name="Genome Announc.">
        <title>Draft genome sequence of the ascomycete Phaeoacremonium aleophilum strain UCR-PA7, a causal agent of the esca disease complex in grapevines.</title>
        <authorList>
            <person name="Blanco-Ulate B."/>
            <person name="Rolshausen P."/>
            <person name="Cantu D."/>
        </authorList>
    </citation>
    <scope>NUCLEOTIDE SEQUENCE [LARGE SCALE GENOMIC DNA]</scope>
    <source>
        <strain evidence="7">UCR-PA7</strain>
    </source>
</reference>
<proteinExistence type="inferred from homology"/>
<evidence type="ECO:0000313" key="7">
    <source>
        <dbReference type="Proteomes" id="UP000014074"/>
    </source>
</evidence>
<dbReference type="InterPro" id="IPR016169">
    <property type="entry name" value="FAD-bd_PCMH_sub2"/>
</dbReference>
<keyword evidence="4" id="KW-0560">Oxidoreductase</keyword>
<dbReference type="SUPFAM" id="SSF56176">
    <property type="entry name" value="FAD-binding/transporter-associated domain-like"/>
    <property type="match status" value="1"/>
</dbReference>
<dbReference type="PANTHER" id="PTHR42973:SF7">
    <property type="entry name" value="FAD-BINDING PCMH-TYPE DOMAIN-CONTAINING PROTEIN"/>
    <property type="match status" value="1"/>
</dbReference>
<evidence type="ECO:0000313" key="6">
    <source>
        <dbReference type="EMBL" id="EOO03875.1"/>
    </source>
</evidence>
<protein>
    <submittedName>
        <fullName evidence="6">Putative fad binding domain protein</fullName>
    </submittedName>
</protein>
<dbReference type="SUPFAM" id="SSF55103">
    <property type="entry name" value="FAD-linked oxidases, C-terminal domain"/>
    <property type="match status" value="1"/>
</dbReference>
<dbReference type="InterPro" id="IPR036318">
    <property type="entry name" value="FAD-bd_PCMH-like_sf"/>
</dbReference>
<dbReference type="PROSITE" id="PS51387">
    <property type="entry name" value="FAD_PCMH"/>
    <property type="match status" value="1"/>
</dbReference>
<dbReference type="GO" id="GO:0071949">
    <property type="term" value="F:FAD binding"/>
    <property type="evidence" value="ECO:0007669"/>
    <property type="project" value="InterPro"/>
</dbReference>
<organism evidence="6 7">
    <name type="scientific">Phaeoacremonium minimum (strain UCR-PA7)</name>
    <name type="common">Esca disease fungus</name>
    <name type="synonym">Togninia minima</name>
    <dbReference type="NCBI Taxonomy" id="1286976"/>
    <lineage>
        <taxon>Eukaryota</taxon>
        <taxon>Fungi</taxon>
        <taxon>Dikarya</taxon>
        <taxon>Ascomycota</taxon>
        <taxon>Pezizomycotina</taxon>
        <taxon>Sordariomycetes</taxon>
        <taxon>Sordariomycetidae</taxon>
        <taxon>Togniniales</taxon>
        <taxon>Togniniaceae</taxon>
        <taxon>Phaeoacremonium</taxon>
    </lineage>
</organism>
<dbReference type="EMBL" id="KB932812">
    <property type="protein sequence ID" value="EOO03875.1"/>
    <property type="molecule type" value="Genomic_DNA"/>
</dbReference>
<dbReference type="AlphaFoldDB" id="R8BX24"/>
<keyword evidence="2" id="KW-0285">Flavoprotein</keyword>
<dbReference type="InterPro" id="IPR016166">
    <property type="entry name" value="FAD-bd_PCMH"/>
</dbReference>
<dbReference type="eggNOG" id="ENOG502SNP1">
    <property type="taxonomic scope" value="Eukaryota"/>
</dbReference>
<evidence type="ECO:0000256" key="3">
    <source>
        <dbReference type="ARBA" id="ARBA00022827"/>
    </source>
</evidence>
<dbReference type="OrthoDB" id="415825at2759"/>
<name>R8BX24_PHAM7</name>
<dbReference type="HOGENOM" id="CLU_018354_0_2_1"/>